<organism evidence="4">
    <name type="scientific">Chaetomium thermophilum (strain DSM 1495 / CBS 144.50 / IMI 039719)</name>
    <name type="common">Thermochaetoides thermophila</name>
    <dbReference type="NCBI Taxonomy" id="759272"/>
    <lineage>
        <taxon>Eukaryota</taxon>
        <taxon>Fungi</taxon>
        <taxon>Dikarya</taxon>
        <taxon>Ascomycota</taxon>
        <taxon>Pezizomycotina</taxon>
        <taxon>Sordariomycetes</taxon>
        <taxon>Sordariomycetidae</taxon>
        <taxon>Sordariales</taxon>
        <taxon>Chaetomiaceae</taxon>
        <taxon>Thermochaetoides</taxon>
    </lineage>
</organism>
<dbReference type="KEGG" id="cthr:CTHT_0039190"/>
<name>G0S3X2_CHATD</name>
<dbReference type="PANTHER" id="PTHR22761:SF18">
    <property type="entry name" value="SORTING PROTEIN SNF7 FAMILY PROTEIN, PUTATIVE (AFU_ORTHOLOGUE AFUA_2G16692)-RELATED"/>
    <property type="match status" value="1"/>
</dbReference>
<dbReference type="Pfam" id="PF03357">
    <property type="entry name" value="Snf7"/>
    <property type="match status" value="1"/>
</dbReference>
<evidence type="ECO:0000256" key="2">
    <source>
        <dbReference type="SAM" id="Phobius"/>
    </source>
</evidence>
<dbReference type="GO" id="GO:0032511">
    <property type="term" value="P:late endosome to vacuole transport via multivesicular body sorting pathway"/>
    <property type="evidence" value="ECO:0007669"/>
    <property type="project" value="TreeGrafter"/>
</dbReference>
<evidence type="ECO:0000256" key="1">
    <source>
        <dbReference type="SAM" id="MobiDB-lite"/>
    </source>
</evidence>
<dbReference type="InterPro" id="IPR005024">
    <property type="entry name" value="Snf7_fam"/>
</dbReference>
<sequence>MPPQSLLDYLVEHEPAFKRPRLPSLYLDFTPLKTSNPDVYYANISAWRAGLSRLARDGLLPSSPSSSSSSSSSSPNKSKNGSSAGSSSGSCSGAGFVLCSGEPLLRALESKQFGRPDSLGTAMREAIADGEFVSLETFLASTKPLLKNRSKSAAREGSSAGGGWGWVNLPVMGAVRGPASWAAWVVAIWAVLGLVIWPIWGIESWAVLVATIWAVWVAANWAVRQVVGEGFPLLRSGENDTSLPEGEFVIVENVIEAGRIFAERWRQKHLSEDYGGSRFERVYPRSHFTREFASLLGEDRLLTEKDMSILLTYLSREEGLLIFTPDVVKLLPPTHSREEEDTVITPEDASIAHLRTLHSTLTHQTSLLENRIAELHANAKLALAKQNRISALAALKSKKLAEDTLSKRYSSLNQVESLIAQIENAADNVALVRVMESSAAALDSLTSKLGGVEKVRGVVDVFKEKMSDVDEIAAILAEAAAPGGVVVDEGELDEELEELAKEEEEKAAEQQAEEVAKRLEQVGNVPEGLRVPSPVEETEGNEKEKVSGERESVAKLMSTLSLKE</sequence>
<keyword evidence="2" id="KW-0472">Membrane</keyword>
<keyword evidence="4" id="KW-1185">Reference proteome</keyword>
<feature type="compositionally biased region" description="Basic and acidic residues" evidence="1">
    <location>
        <begin position="540"/>
        <end position="553"/>
    </location>
</feature>
<dbReference type="GO" id="GO:0005771">
    <property type="term" value="C:multivesicular body"/>
    <property type="evidence" value="ECO:0007669"/>
    <property type="project" value="TreeGrafter"/>
</dbReference>
<feature type="transmembrane region" description="Helical" evidence="2">
    <location>
        <begin position="205"/>
        <end position="223"/>
    </location>
</feature>
<feature type="region of interest" description="Disordered" evidence="1">
    <location>
        <begin position="59"/>
        <end position="89"/>
    </location>
</feature>
<dbReference type="GeneID" id="18257957"/>
<dbReference type="eggNOG" id="KOG2911">
    <property type="taxonomic scope" value="Eukaryota"/>
</dbReference>
<reference evidence="3 4" key="1">
    <citation type="journal article" date="2011" name="Cell">
        <title>Insight into structure and assembly of the nuclear pore complex by utilizing the genome of a eukaryotic thermophile.</title>
        <authorList>
            <person name="Amlacher S."/>
            <person name="Sarges P."/>
            <person name="Flemming D."/>
            <person name="van Noort V."/>
            <person name="Kunze R."/>
            <person name="Devos D.P."/>
            <person name="Arumugam M."/>
            <person name="Bork P."/>
            <person name="Hurt E."/>
        </authorList>
    </citation>
    <scope>NUCLEOTIDE SEQUENCE [LARGE SCALE GENOMIC DNA]</scope>
    <source>
        <strain evidence="4">DSM 1495 / CBS 144.50 / IMI 039719</strain>
    </source>
</reference>
<dbReference type="HOGENOM" id="CLU_021165_2_0_1"/>
<protein>
    <submittedName>
        <fullName evidence="3">Uncharacterized protein</fullName>
    </submittedName>
</protein>
<dbReference type="RefSeq" id="XP_006694330.1">
    <property type="nucleotide sequence ID" value="XM_006694267.1"/>
</dbReference>
<gene>
    <name evidence="3" type="ORF">CTHT_0039190</name>
</gene>
<dbReference type="GO" id="GO:0009898">
    <property type="term" value="C:cytoplasmic side of plasma membrane"/>
    <property type="evidence" value="ECO:0007669"/>
    <property type="project" value="TreeGrafter"/>
</dbReference>
<feature type="transmembrane region" description="Helical" evidence="2">
    <location>
        <begin position="181"/>
        <end position="199"/>
    </location>
</feature>
<keyword evidence="2" id="KW-1133">Transmembrane helix</keyword>
<dbReference type="Gene3D" id="1.10.287.1060">
    <property type="entry name" value="ESAT-6-like"/>
    <property type="match status" value="1"/>
</dbReference>
<dbReference type="AlphaFoldDB" id="G0S3X2"/>
<dbReference type="GO" id="GO:0006900">
    <property type="term" value="P:vesicle budding from membrane"/>
    <property type="evidence" value="ECO:0007669"/>
    <property type="project" value="TreeGrafter"/>
</dbReference>
<feature type="compositionally biased region" description="Low complexity" evidence="1">
    <location>
        <begin position="62"/>
        <end position="89"/>
    </location>
</feature>
<feature type="compositionally biased region" description="Basic and acidic residues" evidence="1">
    <location>
        <begin position="503"/>
        <end position="520"/>
    </location>
</feature>
<feature type="region of interest" description="Disordered" evidence="1">
    <location>
        <begin position="498"/>
        <end position="564"/>
    </location>
</feature>
<dbReference type="PANTHER" id="PTHR22761">
    <property type="entry name" value="CHARGED MULTIVESICULAR BODY PROTEIN"/>
    <property type="match status" value="1"/>
</dbReference>
<proteinExistence type="predicted"/>
<dbReference type="STRING" id="759272.G0S3X2"/>
<dbReference type="OrthoDB" id="10250120at2759"/>
<dbReference type="Proteomes" id="UP000008066">
    <property type="component" value="Unassembled WGS sequence"/>
</dbReference>
<dbReference type="OMA" id="IFAERWR"/>
<keyword evidence="2" id="KW-0812">Transmembrane</keyword>
<evidence type="ECO:0000313" key="4">
    <source>
        <dbReference type="Proteomes" id="UP000008066"/>
    </source>
</evidence>
<dbReference type="EMBL" id="GL988041">
    <property type="protein sequence ID" value="EGS22034.1"/>
    <property type="molecule type" value="Genomic_DNA"/>
</dbReference>
<dbReference type="GO" id="GO:0000815">
    <property type="term" value="C:ESCRT III complex"/>
    <property type="evidence" value="ECO:0007669"/>
    <property type="project" value="TreeGrafter"/>
</dbReference>
<evidence type="ECO:0000313" key="3">
    <source>
        <dbReference type="EMBL" id="EGS22034.1"/>
    </source>
</evidence>
<accession>G0S3X2</accession>